<keyword evidence="4" id="KW-1185">Reference proteome</keyword>
<reference evidence="3 4" key="1">
    <citation type="journal article" date="2014" name="PLoS Genet.">
        <title>Phylogenetically driven sequencing of extremely halophilic archaea reveals strategies for static and dynamic osmo-response.</title>
        <authorList>
            <person name="Becker E.A."/>
            <person name="Seitzer P.M."/>
            <person name="Tritt A."/>
            <person name="Larsen D."/>
            <person name="Krusor M."/>
            <person name="Yao A.I."/>
            <person name="Wu D."/>
            <person name="Madern D."/>
            <person name="Eisen J.A."/>
            <person name="Darling A.E."/>
            <person name="Facciotti M.T."/>
        </authorList>
    </citation>
    <scope>NUCLEOTIDE SEQUENCE [LARGE SCALE GENOMIC DNA]</scope>
    <source>
        <strain evidence="3 4">JCM 12890</strain>
    </source>
</reference>
<dbReference type="InterPro" id="IPR028098">
    <property type="entry name" value="Glyco_trans_4-like_N"/>
</dbReference>
<comment type="caution">
    <text evidence="3">The sequence shown here is derived from an EMBL/GenBank/DDBJ whole genome shotgun (WGS) entry which is preliminary data.</text>
</comment>
<dbReference type="Pfam" id="PF13439">
    <property type="entry name" value="Glyco_transf_4"/>
    <property type="match status" value="1"/>
</dbReference>
<dbReference type="Pfam" id="PF00534">
    <property type="entry name" value="Glycos_transf_1"/>
    <property type="match status" value="1"/>
</dbReference>
<evidence type="ECO:0000313" key="3">
    <source>
        <dbReference type="EMBL" id="ELY87075.1"/>
    </source>
</evidence>
<dbReference type="SUPFAM" id="SSF53756">
    <property type="entry name" value="UDP-Glycosyltransferase/glycogen phosphorylase"/>
    <property type="match status" value="1"/>
</dbReference>
<dbReference type="GO" id="GO:0016757">
    <property type="term" value="F:glycosyltransferase activity"/>
    <property type="evidence" value="ECO:0007669"/>
    <property type="project" value="InterPro"/>
</dbReference>
<dbReference type="Gene3D" id="3.40.50.2000">
    <property type="entry name" value="Glycogen Phosphorylase B"/>
    <property type="match status" value="2"/>
</dbReference>
<proteinExistence type="predicted"/>
<name>L9ZKN7_NATA2</name>
<gene>
    <name evidence="3" type="ORF">C485_09172</name>
</gene>
<dbReference type="InterPro" id="IPR001296">
    <property type="entry name" value="Glyco_trans_1"/>
</dbReference>
<dbReference type="AlphaFoldDB" id="L9ZKN7"/>
<dbReference type="PANTHER" id="PTHR45947">
    <property type="entry name" value="SULFOQUINOVOSYL TRANSFERASE SQD2"/>
    <property type="match status" value="1"/>
</dbReference>
<dbReference type="PATRIC" id="fig|1227494.3.peg.1832"/>
<organism evidence="3 4">
    <name type="scientific">Natrinema altunense (strain JCM 12890 / CGMCC 1.3731 / AJ2)</name>
    <dbReference type="NCBI Taxonomy" id="1227494"/>
    <lineage>
        <taxon>Archaea</taxon>
        <taxon>Methanobacteriati</taxon>
        <taxon>Methanobacteriota</taxon>
        <taxon>Stenosarchaea group</taxon>
        <taxon>Halobacteria</taxon>
        <taxon>Halobacteriales</taxon>
        <taxon>Natrialbaceae</taxon>
        <taxon>Natrinema</taxon>
    </lineage>
</organism>
<feature type="domain" description="Glycosyl transferase family 1" evidence="1">
    <location>
        <begin position="209"/>
        <end position="375"/>
    </location>
</feature>
<protein>
    <submittedName>
        <fullName evidence="3">Hexosyltransferase</fullName>
    </submittedName>
</protein>
<dbReference type="Proteomes" id="UP000011511">
    <property type="component" value="Unassembled WGS sequence"/>
</dbReference>
<keyword evidence="3" id="KW-0808">Transferase</keyword>
<dbReference type="PANTHER" id="PTHR45947:SF14">
    <property type="entry name" value="SLL1723 PROTEIN"/>
    <property type="match status" value="1"/>
</dbReference>
<dbReference type="RefSeq" id="WP_007109143.1">
    <property type="nucleotide sequence ID" value="NZ_AOIK01000025.1"/>
</dbReference>
<dbReference type="EMBL" id="AOIK01000025">
    <property type="protein sequence ID" value="ELY87075.1"/>
    <property type="molecule type" value="Genomic_DNA"/>
</dbReference>
<feature type="domain" description="Glycosyltransferase subfamily 4-like N-terminal" evidence="2">
    <location>
        <begin position="18"/>
        <end position="198"/>
    </location>
</feature>
<evidence type="ECO:0000259" key="1">
    <source>
        <dbReference type="Pfam" id="PF00534"/>
    </source>
</evidence>
<dbReference type="InterPro" id="IPR050194">
    <property type="entry name" value="Glycosyltransferase_grp1"/>
</dbReference>
<accession>L9ZKN7</accession>
<sequence length="399" mass="44915">MEELGVLYYVDSFPKLSETFILNEIYELYQRGYNVAVFAQNNPEEDISHTEYRGINIPVYYVDTSCTSLHQLFSKKSIQMAKNTPISSVFSNLSLKQSTYNFFLGNECRKFIDSLDFDIDIIHAHFASTTRIGGLLAARYHDIPCTVTAHAVEIFKNPNPDEIKFICDSMNHVIVPSKYNYRYLRDEIGIDNDITVVPATTRIEKFEPSASPVKNRLLTVARLVEKKGCSYGIEAINDLVEKGYNLEYHIIGTGDREDLLRQQVQKYGIGDHVKFLGNVSDETLQKELNDASIFLLPCVIADDGDRDAMPVVLKEAMASETACVSTTVSAIPELITDGHDGLLVPQKQSEELAAAIRQLLDKPQQRRRIAENGRKTVHNKFDISGSVDTLTEIFNSVQV</sequence>
<evidence type="ECO:0000313" key="4">
    <source>
        <dbReference type="Proteomes" id="UP000011511"/>
    </source>
</evidence>
<evidence type="ECO:0000259" key="2">
    <source>
        <dbReference type="Pfam" id="PF13439"/>
    </source>
</evidence>